<dbReference type="InterPro" id="IPR044037">
    <property type="entry name" value="FANCL_d3"/>
</dbReference>
<dbReference type="InterPro" id="IPR026848">
    <property type="entry name" value="Fancl"/>
</dbReference>
<dbReference type="STRING" id="3476.A0A2P5E5J4"/>
<dbReference type="SMART" id="SM01197">
    <property type="entry name" value="FANCL_C"/>
    <property type="match status" value="1"/>
</dbReference>
<dbReference type="AlphaFoldDB" id="A0A2P5E5J4"/>
<dbReference type="GO" id="GO:0061630">
    <property type="term" value="F:ubiquitin protein ligase activity"/>
    <property type="evidence" value="ECO:0007669"/>
    <property type="project" value="TreeGrafter"/>
</dbReference>
<dbReference type="Gene3D" id="3.30.40.10">
    <property type="entry name" value="Zinc/RING finger domain, C3HC4 (zinc finger)"/>
    <property type="match status" value="1"/>
</dbReference>
<feature type="domain" description="FANCL C-terminal" evidence="1">
    <location>
        <begin position="61"/>
        <end position="137"/>
    </location>
</feature>
<dbReference type="PANTHER" id="PTHR13206:SF0">
    <property type="entry name" value="E3 UBIQUITIN-PROTEIN LIGASE FANCL"/>
    <property type="match status" value="1"/>
</dbReference>
<dbReference type="InterPro" id="IPR013083">
    <property type="entry name" value="Znf_RING/FYVE/PHD"/>
</dbReference>
<accession>A0A2P5E5J4</accession>
<dbReference type="Pfam" id="PF11793">
    <property type="entry name" value="FANCL_C"/>
    <property type="match status" value="1"/>
</dbReference>
<dbReference type="InterPro" id="IPR026850">
    <property type="entry name" value="FANCL_C"/>
</dbReference>
<evidence type="ECO:0000313" key="3">
    <source>
        <dbReference type="EMBL" id="PON80813.1"/>
    </source>
</evidence>
<protein>
    <submittedName>
        <fullName evidence="3">E3 ubiquitin-protein ligase FANCL</fullName>
    </submittedName>
</protein>
<dbReference type="Pfam" id="PF18891">
    <property type="entry name" value="FANCL_d3"/>
    <property type="match status" value="1"/>
</dbReference>
<reference evidence="4" key="1">
    <citation type="submission" date="2016-06" db="EMBL/GenBank/DDBJ databases">
        <title>Parallel loss of symbiosis genes in relatives of nitrogen-fixing non-legume Parasponia.</title>
        <authorList>
            <person name="Van Velzen R."/>
            <person name="Holmer R."/>
            <person name="Bu F."/>
            <person name="Rutten L."/>
            <person name="Van Zeijl A."/>
            <person name="Liu W."/>
            <person name="Santuari L."/>
            <person name="Cao Q."/>
            <person name="Sharma T."/>
            <person name="Shen D."/>
            <person name="Roswanjaya Y."/>
            <person name="Wardhani T."/>
            <person name="Kalhor M.S."/>
            <person name="Jansen J."/>
            <person name="Van den Hoogen J."/>
            <person name="Gungor B."/>
            <person name="Hartog M."/>
            <person name="Hontelez J."/>
            <person name="Verver J."/>
            <person name="Yang W.-C."/>
            <person name="Schijlen E."/>
            <person name="Repin R."/>
            <person name="Schilthuizen M."/>
            <person name="Schranz E."/>
            <person name="Heidstra R."/>
            <person name="Miyata K."/>
            <person name="Fedorova E."/>
            <person name="Kohlen W."/>
            <person name="Bisseling T."/>
            <person name="Smit S."/>
            <person name="Geurts R."/>
        </authorList>
    </citation>
    <scope>NUCLEOTIDE SEQUENCE [LARGE SCALE GENOMIC DNA]</scope>
    <source>
        <strain evidence="4">cv. WU1-14</strain>
    </source>
</reference>
<sequence>MNILSQVRIRFVGSSQLVDMMRRNWQRNINQWNKDSPFLENLTCLLEIQLPRSPDVQKNEQQVECGICYAQCLPVDEELGDKSGNGTDYLCENANCHKGFHSICLGDWLRSITTTRQSFNVLFGNCPYCSEPVAVKINTAKQ</sequence>
<evidence type="ECO:0000259" key="2">
    <source>
        <dbReference type="Pfam" id="PF18891"/>
    </source>
</evidence>
<evidence type="ECO:0000259" key="1">
    <source>
        <dbReference type="Pfam" id="PF11793"/>
    </source>
</evidence>
<feature type="domain" description="FANCL UBC-like" evidence="2">
    <location>
        <begin position="8"/>
        <end position="52"/>
    </location>
</feature>
<dbReference type="GO" id="GO:0006513">
    <property type="term" value="P:protein monoubiquitination"/>
    <property type="evidence" value="ECO:0007669"/>
    <property type="project" value="TreeGrafter"/>
</dbReference>
<dbReference type="PANTHER" id="PTHR13206">
    <property type="entry name" value="UBIQUITIN LIGASE PROTEIN PHF9 FANCONI ANEMIA GROUP L PROTEIN"/>
    <property type="match status" value="1"/>
</dbReference>
<dbReference type="OrthoDB" id="10263265at2759"/>
<dbReference type="InterPro" id="IPR043003">
    <property type="entry name" value="FANCL_d3_sf"/>
</dbReference>
<dbReference type="Proteomes" id="UP000237105">
    <property type="component" value="Unassembled WGS sequence"/>
</dbReference>
<dbReference type="GO" id="GO:0043240">
    <property type="term" value="C:Fanconi anaemia nuclear complex"/>
    <property type="evidence" value="ECO:0007669"/>
    <property type="project" value="InterPro"/>
</dbReference>
<gene>
    <name evidence="3" type="ORF">PanWU01x14_003690</name>
</gene>
<comment type="caution">
    <text evidence="3">The sequence shown here is derived from an EMBL/GenBank/DDBJ whole genome shotgun (WGS) entry which is preliminary data.</text>
</comment>
<dbReference type="Gene3D" id="3.10.110.20">
    <property type="entry name" value="RWD domain-like"/>
    <property type="match status" value="1"/>
</dbReference>
<evidence type="ECO:0000313" key="4">
    <source>
        <dbReference type="Proteomes" id="UP000237105"/>
    </source>
</evidence>
<dbReference type="EMBL" id="JXTB01000001">
    <property type="protein sequence ID" value="PON80813.1"/>
    <property type="molecule type" value="Genomic_DNA"/>
</dbReference>
<organism evidence="3 4">
    <name type="scientific">Parasponia andersonii</name>
    <name type="common">Sponia andersonii</name>
    <dbReference type="NCBI Taxonomy" id="3476"/>
    <lineage>
        <taxon>Eukaryota</taxon>
        <taxon>Viridiplantae</taxon>
        <taxon>Streptophyta</taxon>
        <taxon>Embryophyta</taxon>
        <taxon>Tracheophyta</taxon>
        <taxon>Spermatophyta</taxon>
        <taxon>Magnoliopsida</taxon>
        <taxon>eudicotyledons</taxon>
        <taxon>Gunneridae</taxon>
        <taxon>Pentapetalae</taxon>
        <taxon>rosids</taxon>
        <taxon>fabids</taxon>
        <taxon>Rosales</taxon>
        <taxon>Cannabaceae</taxon>
        <taxon>Parasponia</taxon>
    </lineage>
</organism>
<dbReference type="GO" id="GO:0036297">
    <property type="term" value="P:interstrand cross-link repair"/>
    <property type="evidence" value="ECO:0007669"/>
    <property type="project" value="InterPro"/>
</dbReference>
<name>A0A2P5E5J4_PARAD</name>
<proteinExistence type="predicted"/>
<dbReference type="SUPFAM" id="SSF57850">
    <property type="entry name" value="RING/U-box"/>
    <property type="match status" value="1"/>
</dbReference>
<keyword evidence="4" id="KW-1185">Reference proteome</keyword>